<comment type="caution">
    <text evidence="4">The sequence shown here is derived from an EMBL/GenBank/DDBJ whole genome shotgun (WGS) entry which is preliminary data.</text>
</comment>
<dbReference type="InterPro" id="IPR050111">
    <property type="entry name" value="C-type_lectin/snaclec_domain"/>
</dbReference>
<feature type="signal peptide" evidence="2">
    <location>
        <begin position="1"/>
        <end position="17"/>
    </location>
</feature>
<proteinExistence type="predicted"/>
<evidence type="ECO:0000256" key="2">
    <source>
        <dbReference type="SAM" id="SignalP"/>
    </source>
</evidence>
<evidence type="ECO:0000313" key="4">
    <source>
        <dbReference type="EMBL" id="KAF0314018.1"/>
    </source>
</evidence>
<reference evidence="4 5" key="1">
    <citation type="submission" date="2019-07" db="EMBL/GenBank/DDBJ databases">
        <title>Draft genome assembly of a fouling barnacle, Amphibalanus amphitrite (Darwin, 1854): The first reference genome for Thecostraca.</title>
        <authorList>
            <person name="Kim W."/>
        </authorList>
    </citation>
    <scope>NUCLEOTIDE SEQUENCE [LARGE SCALE GENOMIC DNA]</scope>
    <source>
        <strain evidence="4">SNU_AA5</strain>
        <tissue evidence="4">Soma without cirri and trophi</tissue>
    </source>
</reference>
<sequence>MLYQLLAVTLCACLASAGCPTNVEWQEFDGFCYWRSTYATSWQQAVIACPTVGAGSQLASIHSLIENAFVMQTYNFGDTWIGLNDIETEGSFQWRDGSKVDFTNWAPEQPDDIHGQDCVHLPYYNNPNGAEWDDQDCENELHFLCKLPATA</sequence>
<evidence type="ECO:0000259" key="3">
    <source>
        <dbReference type="PROSITE" id="PS50041"/>
    </source>
</evidence>
<dbReference type="SUPFAM" id="SSF56436">
    <property type="entry name" value="C-type lectin-like"/>
    <property type="match status" value="1"/>
</dbReference>
<evidence type="ECO:0000256" key="1">
    <source>
        <dbReference type="ARBA" id="ARBA00023157"/>
    </source>
</evidence>
<dbReference type="Gene3D" id="3.10.100.10">
    <property type="entry name" value="Mannose-Binding Protein A, subunit A"/>
    <property type="match status" value="1"/>
</dbReference>
<keyword evidence="5" id="KW-1185">Reference proteome</keyword>
<dbReference type="InterPro" id="IPR001304">
    <property type="entry name" value="C-type_lectin-like"/>
</dbReference>
<dbReference type="OrthoDB" id="10057776at2759"/>
<dbReference type="SMART" id="SM00034">
    <property type="entry name" value="CLECT"/>
    <property type="match status" value="1"/>
</dbReference>
<feature type="domain" description="C-type lectin" evidence="3">
    <location>
        <begin position="28"/>
        <end position="146"/>
    </location>
</feature>
<protein>
    <submittedName>
        <fullName evidence="4">Lectin BRA-3</fullName>
    </submittedName>
</protein>
<dbReference type="PANTHER" id="PTHR22803">
    <property type="entry name" value="MANNOSE, PHOSPHOLIPASE, LECTIN RECEPTOR RELATED"/>
    <property type="match status" value="1"/>
</dbReference>
<evidence type="ECO:0000313" key="5">
    <source>
        <dbReference type="Proteomes" id="UP000440578"/>
    </source>
</evidence>
<gene>
    <name evidence="4" type="primary">LEC3_3</name>
    <name evidence="4" type="ORF">FJT64_015500</name>
</gene>
<dbReference type="CDD" id="cd00037">
    <property type="entry name" value="CLECT"/>
    <property type="match status" value="1"/>
</dbReference>
<dbReference type="EMBL" id="VIIS01000058">
    <property type="protein sequence ID" value="KAF0314018.1"/>
    <property type="molecule type" value="Genomic_DNA"/>
</dbReference>
<dbReference type="Proteomes" id="UP000440578">
    <property type="component" value="Unassembled WGS sequence"/>
</dbReference>
<feature type="chain" id="PRO_5025423665" evidence="2">
    <location>
        <begin position="18"/>
        <end position="151"/>
    </location>
</feature>
<dbReference type="Pfam" id="PF00059">
    <property type="entry name" value="Lectin_C"/>
    <property type="match status" value="1"/>
</dbReference>
<organism evidence="4 5">
    <name type="scientific">Amphibalanus amphitrite</name>
    <name type="common">Striped barnacle</name>
    <name type="synonym">Balanus amphitrite</name>
    <dbReference type="NCBI Taxonomy" id="1232801"/>
    <lineage>
        <taxon>Eukaryota</taxon>
        <taxon>Metazoa</taxon>
        <taxon>Ecdysozoa</taxon>
        <taxon>Arthropoda</taxon>
        <taxon>Crustacea</taxon>
        <taxon>Multicrustacea</taxon>
        <taxon>Cirripedia</taxon>
        <taxon>Thoracica</taxon>
        <taxon>Thoracicalcarea</taxon>
        <taxon>Balanomorpha</taxon>
        <taxon>Balanoidea</taxon>
        <taxon>Balanidae</taxon>
        <taxon>Amphibalaninae</taxon>
        <taxon>Amphibalanus</taxon>
    </lineage>
</organism>
<dbReference type="PROSITE" id="PS00615">
    <property type="entry name" value="C_TYPE_LECTIN_1"/>
    <property type="match status" value="1"/>
</dbReference>
<keyword evidence="2" id="KW-0732">Signal</keyword>
<dbReference type="AlphaFoldDB" id="A0A6A4XFH7"/>
<keyword evidence="1" id="KW-1015">Disulfide bond</keyword>
<accession>A0A6A4XFH7</accession>
<dbReference type="InterPro" id="IPR016186">
    <property type="entry name" value="C-type_lectin-like/link_sf"/>
</dbReference>
<dbReference type="InterPro" id="IPR016187">
    <property type="entry name" value="CTDL_fold"/>
</dbReference>
<name>A0A6A4XFH7_AMPAM</name>
<dbReference type="InterPro" id="IPR018378">
    <property type="entry name" value="C-type_lectin_CS"/>
</dbReference>
<dbReference type="PROSITE" id="PS50041">
    <property type="entry name" value="C_TYPE_LECTIN_2"/>
    <property type="match status" value="1"/>
</dbReference>